<dbReference type="Proteomes" id="UP000319908">
    <property type="component" value="Unassembled WGS sequence"/>
</dbReference>
<name>A0A5C6BYF3_9BACT</name>
<gene>
    <name evidence="2" type="ORF">Poly21_35110</name>
</gene>
<evidence type="ECO:0000313" key="3">
    <source>
        <dbReference type="Proteomes" id="UP000319908"/>
    </source>
</evidence>
<organism evidence="2 3">
    <name type="scientific">Allorhodopirellula heiligendammensis</name>
    <dbReference type="NCBI Taxonomy" id="2714739"/>
    <lineage>
        <taxon>Bacteria</taxon>
        <taxon>Pseudomonadati</taxon>
        <taxon>Planctomycetota</taxon>
        <taxon>Planctomycetia</taxon>
        <taxon>Pirellulales</taxon>
        <taxon>Pirellulaceae</taxon>
        <taxon>Allorhodopirellula</taxon>
    </lineage>
</organism>
<comment type="caution">
    <text evidence="2">The sequence shown here is derived from an EMBL/GenBank/DDBJ whole genome shotgun (WGS) entry which is preliminary data.</text>
</comment>
<evidence type="ECO:0000256" key="1">
    <source>
        <dbReference type="SAM" id="MobiDB-lite"/>
    </source>
</evidence>
<feature type="region of interest" description="Disordered" evidence="1">
    <location>
        <begin position="18"/>
        <end position="41"/>
    </location>
</feature>
<dbReference type="AlphaFoldDB" id="A0A5C6BYF3"/>
<reference evidence="2 3" key="1">
    <citation type="journal article" date="2020" name="Antonie Van Leeuwenhoek">
        <title>Rhodopirellula heiligendammensis sp. nov., Rhodopirellula pilleata sp. nov., and Rhodopirellula solitaria sp. nov. isolated from natural or artificial marine surfaces in Northern Germany and California, USA, and emended description of the genus Rhodopirellula.</title>
        <authorList>
            <person name="Kallscheuer N."/>
            <person name="Wiegand S."/>
            <person name="Jogler M."/>
            <person name="Boedeker C."/>
            <person name="Peeters S.H."/>
            <person name="Rast P."/>
            <person name="Heuer A."/>
            <person name="Jetten M.S.M."/>
            <person name="Rohde M."/>
            <person name="Jogler C."/>
        </authorList>
    </citation>
    <scope>NUCLEOTIDE SEQUENCE [LARGE SCALE GENOMIC DNA]</scope>
    <source>
        <strain evidence="2 3">Poly21</strain>
    </source>
</reference>
<accession>A0A5C6BYF3</accession>
<evidence type="ECO:0000313" key="2">
    <source>
        <dbReference type="EMBL" id="TWU16306.1"/>
    </source>
</evidence>
<keyword evidence="3" id="KW-1185">Reference proteome</keyword>
<sequence length="41" mass="4502">MGDCREFWPTLGMTETNDVAQNDVAQNGSVPETCERTAQQA</sequence>
<proteinExistence type="predicted"/>
<protein>
    <submittedName>
        <fullName evidence="2">Uncharacterized protein</fullName>
    </submittedName>
</protein>
<dbReference type="EMBL" id="SJPU01000002">
    <property type="protein sequence ID" value="TWU16306.1"/>
    <property type="molecule type" value="Genomic_DNA"/>
</dbReference>